<accession>A0AAV4X9Q3</accession>
<reference evidence="1 2" key="1">
    <citation type="submission" date="2021-06" db="EMBL/GenBank/DDBJ databases">
        <title>Caerostris extrusa draft genome.</title>
        <authorList>
            <person name="Kono N."/>
            <person name="Arakawa K."/>
        </authorList>
    </citation>
    <scope>NUCLEOTIDE SEQUENCE [LARGE SCALE GENOMIC DNA]</scope>
</reference>
<proteinExistence type="predicted"/>
<evidence type="ECO:0000313" key="1">
    <source>
        <dbReference type="EMBL" id="GIY90705.1"/>
    </source>
</evidence>
<dbReference type="Proteomes" id="UP001054945">
    <property type="component" value="Unassembled WGS sequence"/>
</dbReference>
<protein>
    <submittedName>
        <fullName evidence="1">Uncharacterized protein</fullName>
    </submittedName>
</protein>
<dbReference type="AlphaFoldDB" id="A0AAV4X9Q3"/>
<evidence type="ECO:0000313" key="2">
    <source>
        <dbReference type="Proteomes" id="UP001054945"/>
    </source>
</evidence>
<keyword evidence="2" id="KW-1185">Reference proteome</keyword>
<comment type="caution">
    <text evidence="1">The sequence shown here is derived from an EMBL/GenBank/DDBJ whole genome shotgun (WGS) entry which is preliminary data.</text>
</comment>
<name>A0AAV4X9Q3_CAEEX</name>
<organism evidence="1 2">
    <name type="scientific">Caerostris extrusa</name>
    <name type="common">Bark spider</name>
    <name type="synonym">Caerostris bankana</name>
    <dbReference type="NCBI Taxonomy" id="172846"/>
    <lineage>
        <taxon>Eukaryota</taxon>
        <taxon>Metazoa</taxon>
        <taxon>Ecdysozoa</taxon>
        <taxon>Arthropoda</taxon>
        <taxon>Chelicerata</taxon>
        <taxon>Arachnida</taxon>
        <taxon>Araneae</taxon>
        <taxon>Araneomorphae</taxon>
        <taxon>Entelegynae</taxon>
        <taxon>Araneoidea</taxon>
        <taxon>Araneidae</taxon>
        <taxon>Caerostris</taxon>
    </lineage>
</organism>
<dbReference type="EMBL" id="BPLR01017342">
    <property type="protein sequence ID" value="GIY90705.1"/>
    <property type="molecule type" value="Genomic_DNA"/>
</dbReference>
<gene>
    <name evidence="1" type="ORF">CEXT_270091</name>
</gene>
<sequence length="90" mass="10455">MQFVNPKSSDSLTHVFIRHSTTCLCEFQEKPVKKGTRLLHFRSAHIVSQPLRIRLVRSAWQQKGRPPVNKSFAMLRAVDFHASNAWGKRR</sequence>